<dbReference type="InterPro" id="IPR038740">
    <property type="entry name" value="BioF2-like_GNAT_dom"/>
</dbReference>
<evidence type="ECO:0000256" key="6">
    <source>
        <dbReference type="ARBA" id="ARBA00023316"/>
    </source>
</evidence>
<dbReference type="InterPro" id="IPR050644">
    <property type="entry name" value="PG_Glycine_Bridge_Synth"/>
</dbReference>
<accession>A0A1G2QVT3</accession>
<dbReference type="PROSITE" id="PS51191">
    <property type="entry name" value="FEMABX"/>
    <property type="match status" value="1"/>
</dbReference>
<dbReference type="Proteomes" id="UP000178065">
    <property type="component" value="Unassembled WGS sequence"/>
</dbReference>
<dbReference type="AlphaFoldDB" id="A0A1G2QVT3"/>
<dbReference type="SUPFAM" id="SSF55729">
    <property type="entry name" value="Acyl-CoA N-acyltransferases (Nat)"/>
    <property type="match status" value="2"/>
</dbReference>
<sequence length="343" mass="39917">MILRMREITNKEEWEGFLTECTEKTFLHSWQWGEFQQVMRGKIWRFGLYEGESLAAVALVVKVAAKRGTFFLVPHGPVVQNSKFKFQIIKTLLQQLVRLGKTEGAAFIRINPIWERSEENNMLFKQLGFRAAPMQTHPEASWKLDIVPLEEQLFSGMRKTTRYLVRKALDNKDIAVEQSASVVDVATFSAMHEKVSRRQAFVPFSREYLENEFQVFLKDDGARLFFGKYKGEIAAAAFVVFWSGIGFYHHAASLPQFSKFSIPYLLQWEAIREAKRRGCLLYDFWGYADPKTLPKHPWAGPTLFKQGFGGEAKEYIKTQDYPLSWKYWPVAFFEAARRITRHL</sequence>
<dbReference type="GO" id="GO:0016755">
    <property type="term" value="F:aminoacyltransferase activity"/>
    <property type="evidence" value="ECO:0007669"/>
    <property type="project" value="InterPro"/>
</dbReference>
<keyword evidence="4" id="KW-0573">Peptidoglycan synthesis</keyword>
<dbReference type="InterPro" id="IPR003447">
    <property type="entry name" value="FEMABX"/>
</dbReference>
<keyword evidence="3" id="KW-0133">Cell shape</keyword>
<dbReference type="PANTHER" id="PTHR36174">
    <property type="entry name" value="LIPID II:GLYCINE GLYCYLTRANSFERASE"/>
    <property type="match status" value="1"/>
</dbReference>
<dbReference type="GO" id="GO:0071555">
    <property type="term" value="P:cell wall organization"/>
    <property type="evidence" value="ECO:0007669"/>
    <property type="project" value="UniProtKB-KW"/>
</dbReference>
<dbReference type="GO" id="GO:0008360">
    <property type="term" value="P:regulation of cell shape"/>
    <property type="evidence" value="ECO:0007669"/>
    <property type="project" value="UniProtKB-KW"/>
</dbReference>
<evidence type="ECO:0000313" key="8">
    <source>
        <dbReference type="EMBL" id="OHA64724.1"/>
    </source>
</evidence>
<keyword evidence="6" id="KW-0961">Cell wall biogenesis/degradation</keyword>
<dbReference type="PANTHER" id="PTHR36174:SF1">
    <property type="entry name" value="LIPID II:GLYCINE GLYCYLTRANSFERASE"/>
    <property type="match status" value="1"/>
</dbReference>
<evidence type="ECO:0000259" key="7">
    <source>
        <dbReference type="Pfam" id="PF13480"/>
    </source>
</evidence>
<evidence type="ECO:0000256" key="5">
    <source>
        <dbReference type="ARBA" id="ARBA00023315"/>
    </source>
</evidence>
<gene>
    <name evidence="8" type="ORF">A2672_00895</name>
</gene>
<keyword evidence="5" id="KW-0012">Acyltransferase</keyword>
<dbReference type="GO" id="GO:0009252">
    <property type="term" value="P:peptidoglycan biosynthetic process"/>
    <property type="evidence" value="ECO:0007669"/>
    <property type="project" value="UniProtKB-KW"/>
</dbReference>
<name>A0A1G2QVT3_9BACT</name>
<keyword evidence="2" id="KW-0808">Transferase</keyword>
<feature type="domain" description="BioF2-like acetyltransferase" evidence="7">
    <location>
        <begin position="157"/>
        <end position="288"/>
    </location>
</feature>
<organism evidence="8 9">
    <name type="scientific">Candidatus Wildermuthbacteria bacterium RIFCSPHIGHO2_01_FULL_49_22b</name>
    <dbReference type="NCBI Taxonomy" id="1802448"/>
    <lineage>
        <taxon>Bacteria</taxon>
        <taxon>Candidatus Wildermuthiibacteriota</taxon>
    </lineage>
</organism>
<evidence type="ECO:0000256" key="2">
    <source>
        <dbReference type="ARBA" id="ARBA00022679"/>
    </source>
</evidence>
<evidence type="ECO:0000313" key="9">
    <source>
        <dbReference type="Proteomes" id="UP000178065"/>
    </source>
</evidence>
<dbReference type="EMBL" id="MHTT01000029">
    <property type="protein sequence ID" value="OHA64724.1"/>
    <property type="molecule type" value="Genomic_DNA"/>
</dbReference>
<dbReference type="InterPro" id="IPR016181">
    <property type="entry name" value="Acyl_CoA_acyltransferase"/>
</dbReference>
<protein>
    <recommendedName>
        <fullName evidence="7">BioF2-like acetyltransferase domain-containing protein</fullName>
    </recommendedName>
</protein>
<comment type="caution">
    <text evidence="8">The sequence shown here is derived from an EMBL/GenBank/DDBJ whole genome shotgun (WGS) entry which is preliminary data.</text>
</comment>
<evidence type="ECO:0000256" key="1">
    <source>
        <dbReference type="ARBA" id="ARBA00009943"/>
    </source>
</evidence>
<dbReference type="Pfam" id="PF13480">
    <property type="entry name" value="Acetyltransf_6"/>
    <property type="match status" value="1"/>
</dbReference>
<evidence type="ECO:0000256" key="4">
    <source>
        <dbReference type="ARBA" id="ARBA00022984"/>
    </source>
</evidence>
<evidence type="ECO:0000256" key="3">
    <source>
        <dbReference type="ARBA" id="ARBA00022960"/>
    </source>
</evidence>
<dbReference type="Gene3D" id="3.40.630.30">
    <property type="match status" value="2"/>
</dbReference>
<dbReference type="STRING" id="1802448.A2672_00895"/>
<proteinExistence type="inferred from homology"/>
<reference evidence="8 9" key="1">
    <citation type="journal article" date="2016" name="Nat. Commun.">
        <title>Thousands of microbial genomes shed light on interconnected biogeochemical processes in an aquifer system.</title>
        <authorList>
            <person name="Anantharaman K."/>
            <person name="Brown C.T."/>
            <person name="Hug L.A."/>
            <person name="Sharon I."/>
            <person name="Castelle C.J."/>
            <person name="Probst A.J."/>
            <person name="Thomas B.C."/>
            <person name="Singh A."/>
            <person name="Wilkins M.J."/>
            <person name="Karaoz U."/>
            <person name="Brodie E.L."/>
            <person name="Williams K.H."/>
            <person name="Hubbard S.S."/>
            <person name="Banfield J.F."/>
        </authorList>
    </citation>
    <scope>NUCLEOTIDE SEQUENCE [LARGE SCALE GENOMIC DNA]</scope>
</reference>
<comment type="similarity">
    <text evidence="1">Belongs to the FemABX family.</text>
</comment>